<feature type="transmembrane region" description="Helical" evidence="1">
    <location>
        <begin position="348"/>
        <end position="367"/>
    </location>
</feature>
<keyword evidence="1" id="KW-0812">Transmembrane</keyword>
<dbReference type="EMBL" id="CP071060">
    <property type="protein sequence ID" value="QSI75925.1"/>
    <property type="molecule type" value="Genomic_DNA"/>
</dbReference>
<reference evidence="2 3" key="1">
    <citation type="submission" date="2021-02" db="EMBL/GenBank/DDBJ databases">
        <title>Niveibacterium changnyeongensis HC41.</title>
        <authorList>
            <person name="Kang M."/>
        </authorList>
    </citation>
    <scope>NUCLEOTIDE SEQUENCE [LARGE SCALE GENOMIC DNA]</scope>
    <source>
        <strain evidence="2 3">HC41</strain>
    </source>
</reference>
<gene>
    <name evidence="2" type="ORF">JY500_15765</name>
</gene>
<sequence>METRYRITFRGEVLDGHVREQVMQTAAERLGATIEQAGLMFSGRLAVLKKGLDPVSAQRYVAVLARIGMKAYAEPMPDATVAPAPAPAAQAPVAAAAEPVVTAAPVVAPAAAPASAPSAPVAAATQPTDVLAPVSLPDTLTPSYMNTPEPERSAGMAEPFDPERTHLASPALVAEPHPTFERTEGVQQSFDARHVDTADHSVMPTMIVPPSARRAAPAQPEIAEALADMPTDAAAEHSMVATYLESIQSLTSEPHDDATDDEPPPVLPDEYRPTPQRAAARLQDVPRHVPGPATVTPIAPPPRVNRLPDPPTVMPNQHAATTIMVMGPDSDTPVPSTPVGDGGARVRLIATLLGGAAVVALLVWWVSVR</sequence>
<dbReference type="RefSeq" id="WP_206253754.1">
    <property type="nucleotide sequence ID" value="NZ_CP071060.1"/>
</dbReference>
<evidence type="ECO:0000256" key="1">
    <source>
        <dbReference type="SAM" id="Phobius"/>
    </source>
</evidence>
<organism evidence="2 3">
    <name type="scientific">Niveibacterium microcysteis</name>
    <dbReference type="NCBI Taxonomy" id="2811415"/>
    <lineage>
        <taxon>Bacteria</taxon>
        <taxon>Pseudomonadati</taxon>
        <taxon>Pseudomonadota</taxon>
        <taxon>Betaproteobacteria</taxon>
        <taxon>Rhodocyclales</taxon>
        <taxon>Rhodocyclaceae</taxon>
        <taxon>Niveibacterium</taxon>
    </lineage>
</organism>
<name>A0ABX7M638_9RHOO</name>
<keyword evidence="3" id="KW-1185">Reference proteome</keyword>
<evidence type="ECO:0000313" key="3">
    <source>
        <dbReference type="Proteomes" id="UP000663570"/>
    </source>
</evidence>
<dbReference type="Proteomes" id="UP000663570">
    <property type="component" value="Chromosome"/>
</dbReference>
<accession>A0ABX7M638</accession>
<keyword evidence="1" id="KW-1133">Transmembrane helix</keyword>
<protein>
    <submittedName>
        <fullName evidence="2">Uncharacterized protein</fullName>
    </submittedName>
</protein>
<keyword evidence="1" id="KW-0472">Membrane</keyword>
<evidence type="ECO:0000313" key="2">
    <source>
        <dbReference type="EMBL" id="QSI75925.1"/>
    </source>
</evidence>
<proteinExistence type="predicted"/>